<evidence type="ECO:0000313" key="3">
    <source>
        <dbReference type="EMBL" id="EFJ42355.1"/>
    </source>
</evidence>
<dbReference type="Gene3D" id="3.40.50.2000">
    <property type="entry name" value="Glycogen Phosphorylase B"/>
    <property type="match status" value="1"/>
</dbReference>
<protein>
    <recommendedName>
        <fullName evidence="2">Glycosyltransferase family 28 N-terminal domain-containing protein</fullName>
    </recommendedName>
</protein>
<organism evidence="4">
    <name type="scientific">Volvox carteri f. nagariensis</name>
    <dbReference type="NCBI Taxonomy" id="3068"/>
    <lineage>
        <taxon>Eukaryota</taxon>
        <taxon>Viridiplantae</taxon>
        <taxon>Chlorophyta</taxon>
        <taxon>core chlorophytes</taxon>
        <taxon>Chlorophyceae</taxon>
        <taxon>CS clade</taxon>
        <taxon>Chlamydomonadales</taxon>
        <taxon>Volvocaceae</taxon>
        <taxon>Volvox</taxon>
    </lineage>
</organism>
<feature type="region of interest" description="Disordered" evidence="1">
    <location>
        <begin position="78"/>
        <end position="166"/>
    </location>
</feature>
<dbReference type="Proteomes" id="UP000001058">
    <property type="component" value="Unassembled WGS sequence"/>
</dbReference>
<dbReference type="GO" id="GO:0005975">
    <property type="term" value="P:carbohydrate metabolic process"/>
    <property type="evidence" value="ECO:0007669"/>
    <property type="project" value="InterPro"/>
</dbReference>
<dbReference type="RefSeq" id="XP_002956588.1">
    <property type="nucleotide sequence ID" value="XM_002956542.1"/>
</dbReference>
<proteinExistence type="predicted"/>
<dbReference type="PANTHER" id="PTHR48050:SF13">
    <property type="entry name" value="STEROL 3-BETA-GLUCOSYLTRANSFERASE UGT80A2"/>
    <property type="match status" value="1"/>
</dbReference>
<sequence length="268" mass="29215">MDLRAQVRNYNMTLSNNKTPPPIKTEGKTENQHVKSLQSLSNGNEVPYDATLRTVIHEGSRTPKLPPRQTQKHPYLRLPIWPHQRQRQHQRQLGVPGRGREPEQIHVRQGPPSAPSSATSATSASPRWGSGNRGTSTTPPGGSLTEEVGGCDDGGDRRGGGSCGGGGGTVVSFDECIRKYGNVPSLRVLIMVAGTRGDVQPATALGVRLASHGHRVRLATHPPYRDLVYGAGLEFFPLAGDPRRMMELTVKHRAPRRPERVFRCGILP</sequence>
<keyword evidence="4" id="KW-1185">Reference proteome</keyword>
<dbReference type="PANTHER" id="PTHR48050">
    <property type="entry name" value="STEROL 3-BETA-GLUCOSYLTRANSFERASE"/>
    <property type="match status" value="1"/>
</dbReference>
<evidence type="ECO:0000256" key="1">
    <source>
        <dbReference type="SAM" id="MobiDB-lite"/>
    </source>
</evidence>
<dbReference type="EMBL" id="GL378383">
    <property type="protein sequence ID" value="EFJ42355.1"/>
    <property type="molecule type" value="Genomic_DNA"/>
</dbReference>
<feature type="compositionally biased region" description="Low complexity" evidence="1">
    <location>
        <begin position="115"/>
        <end position="143"/>
    </location>
</feature>
<evidence type="ECO:0000313" key="4">
    <source>
        <dbReference type="Proteomes" id="UP000001058"/>
    </source>
</evidence>
<dbReference type="SUPFAM" id="SSF53756">
    <property type="entry name" value="UDP-Glycosyltransferase/glycogen phosphorylase"/>
    <property type="match status" value="1"/>
</dbReference>
<name>D8UD22_VOLCA</name>
<dbReference type="InParanoid" id="D8UD22"/>
<evidence type="ECO:0000259" key="2">
    <source>
        <dbReference type="Pfam" id="PF03033"/>
    </source>
</evidence>
<feature type="domain" description="Glycosyltransferase family 28 N-terminal" evidence="2">
    <location>
        <begin position="188"/>
        <end position="245"/>
    </location>
</feature>
<dbReference type="GO" id="GO:0016758">
    <property type="term" value="F:hexosyltransferase activity"/>
    <property type="evidence" value="ECO:0007669"/>
    <property type="project" value="InterPro"/>
</dbReference>
<dbReference type="GeneID" id="9619844"/>
<dbReference type="AlphaFoldDB" id="D8UD22"/>
<gene>
    <name evidence="3" type="ORF">VOLCADRAFT_107296</name>
</gene>
<dbReference type="InterPro" id="IPR004276">
    <property type="entry name" value="GlycoTrans_28_N"/>
</dbReference>
<dbReference type="Pfam" id="PF03033">
    <property type="entry name" value="Glyco_transf_28"/>
    <property type="match status" value="1"/>
</dbReference>
<dbReference type="InterPro" id="IPR050426">
    <property type="entry name" value="Glycosyltransferase_28"/>
</dbReference>
<dbReference type="KEGG" id="vcn:VOLCADRAFT_107296"/>
<accession>D8UD22</accession>
<dbReference type="OrthoDB" id="523152at2759"/>
<reference evidence="3 4" key="1">
    <citation type="journal article" date="2010" name="Science">
        <title>Genomic analysis of organismal complexity in the multicellular green alga Volvox carteri.</title>
        <authorList>
            <person name="Prochnik S.E."/>
            <person name="Umen J."/>
            <person name="Nedelcu A.M."/>
            <person name="Hallmann A."/>
            <person name="Miller S.M."/>
            <person name="Nishii I."/>
            <person name="Ferris P."/>
            <person name="Kuo A."/>
            <person name="Mitros T."/>
            <person name="Fritz-Laylin L.K."/>
            <person name="Hellsten U."/>
            <person name="Chapman J."/>
            <person name="Simakov O."/>
            <person name="Rensing S.A."/>
            <person name="Terry A."/>
            <person name="Pangilinan J."/>
            <person name="Kapitonov V."/>
            <person name="Jurka J."/>
            <person name="Salamov A."/>
            <person name="Shapiro H."/>
            <person name="Schmutz J."/>
            <person name="Grimwood J."/>
            <person name="Lindquist E."/>
            <person name="Lucas S."/>
            <person name="Grigoriev I.V."/>
            <person name="Schmitt R."/>
            <person name="Kirk D."/>
            <person name="Rokhsar D.S."/>
        </authorList>
    </citation>
    <scope>NUCLEOTIDE SEQUENCE [LARGE SCALE GENOMIC DNA]</scope>
    <source>
        <strain evidence="4">f. Nagariensis / Eve</strain>
    </source>
</reference>
<dbReference type="eggNOG" id="KOG1192">
    <property type="taxonomic scope" value="Eukaryota"/>
</dbReference>